<comment type="caution">
    <text evidence="1">The sequence shown here is derived from an EMBL/GenBank/DDBJ whole genome shotgun (WGS) entry which is preliminary data.</text>
</comment>
<dbReference type="EMBL" id="CAJVPM010000839">
    <property type="protein sequence ID" value="CAG8452953.1"/>
    <property type="molecule type" value="Genomic_DNA"/>
</dbReference>
<evidence type="ECO:0000313" key="2">
    <source>
        <dbReference type="Proteomes" id="UP000789860"/>
    </source>
</evidence>
<keyword evidence="2" id="KW-1185">Reference proteome</keyword>
<dbReference type="Proteomes" id="UP000789860">
    <property type="component" value="Unassembled WGS sequence"/>
</dbReference>
<accession>A0ACA9K5M1</accession>
<name>A0ACA9K5M1_9GLOM</name>
<sequence length="443" mass="49430">MGIILAKLWRKLTNKEDVKIVLVGLDNAGKTTVLYKLLLNEVVVTTPTIGSNDLGGQDSLRATWKTYYIKTKAVIMVIDSTDRDRLHISRAELHTMMEDEVYSQNYFYMKGALTAAQISEALNLTSLRDRQWHIQACCALTGEGQKPYFVNQATGITQWDPPPLNQPQYSPPSQPPPPNQQYYRRKKALLIGINYFNTKAELKGCINDVHNVKRFLIELYGFRETDMLILTDEQSDPTRVPVRGNIIAAMKWLVLDARPNDSGHGGQEMHDIMVRPLLPGVRLTAIFDSCHSGTALDLPYIYSTHGVVKEHSVIADGGSAIMSAGMSYLRGDINGIKTTLMSFGKKAMSGNKVAEKNKINKSSPADVIMFSGCKDSQTSADANEAGQNTGAMSYAFITALRANRYQTYQQLLNSIRDILSQKYTQKPQLSTSHEMDMNTLFIM</sequence>
<evidence type="ECO:0000313" key="1">
    <source>
        <dbReference type="EMBL" id="CAG8452953.1"/>
    </source>
</evidence>
<protein>
    <submittedName>
        <fullName evidence="1">3180_t:CDS:1</fullName>
    </submittedName>
</protein>
<reference evidence="1" key="1">
    <citation type="submission" date="2021-06" db="EMBL/GenBank/DDBJ databases">
        <authorList>
            <person name="Kallberg Y."/>
            <person name="Tangrot J."/>
            <person name="Rosling A."/>
        </authorList>
    </citation>
    <scope>NUCLEOTIDE SEQUENCE</scope>
    <source>
        <strain evidence="1">AU212A</strain>
    </source>
</reference>
<proteinExistence type="predicted"/>
<organism evidence="1 2">
    <name type="scientific">Scutellospora calospora</name>
    <dbReference type="NCBI Taxonomy" id="85575"/>
    <lineage>
        <taxon>Eukaryota</taxon>
        <taxon>Fungi</taxon>
        <taxon>Fungi incertae sedis</taxon>
        <taxon>Mucoromycota</taxon>
        <taxon>Glomeromycotina</taxon>
        <taxon>Glomeromycetes</taxon>
        <taxon>Diversisporales</taxon>
        <taxon>Gigasporaceae</taxon>
        <taxon>Scutellospora</taxon>
    </lineage>
</organism>
<gene>
    <name evidence="1" type="ORF">SCALOS_LOCUS1269</name>
</gene>